<dbReference type="AlphaFoldDB" id="A0A927B8S6"/>
<proteinExistence type="predicted"/>
<gene>
    <name evidence="1" type="ORF">IC230_31105</name>
</gene>
<protein>
    <submittedName>
        <fullName evidence="1">Uncharacterized protein</fullName>
    </submittedName>
</protein>
<dbReference type="Proteomes" id="UP000653797">
    <property type="component" value="Unassembled WGS sequence"/>
</dbReference>
<accession>A0A927B8S6</accession>
<reference evidence="1" key="1">
    <citation type="submission" date="2020-09" db="EMBL/GenBank/DDBJ databases">
        <authorList>
            <person name="Kim M.K."/>
        </authorList>
    </citation>
    <scope>NUCLEOTIDE SEQUENCE</scope>
    <source>
        <strain evidence="1">BT704</strain>
    </source>
</reference>
<comment type="caution">
    <text evidence="1">The sequence shown here is derived from an EMBL/GenBank/DDBJ whole genome shotgun (WGS) entry which is preliminary data.</text>
</comment>
<evidence type="ECO:0000313" key="1">
    <source>
        <dbReference type="EMBL" id="MBD2757363.1"/>
    </source>
</evidence>
<dbReference type="RefSeq" id="WP_191042986.1">
    <property type="nucleotide sequence ID" value="NZ_JACXAA010000021.1"/>
</dbReference>
<sequence>MVNIGEGPLMGTINLVTWMIGKTLIRVITTLRVASLGLNYFGKVIITLNVLAVPLPLDFAGESQPRLKG</sequence>
<keyword evidence="2" id="KW-1185">Reference proteome</keyword>
<dbReference type="EMBL" id="JACXAA010000021">
    <property type="protein sequence ID" value="MBD2757363.1"/>
    <property type="molecule type" value="Genomic_DNA"/>
</dbReference>
<evidence type="ECO:0000313" key="2">
    <source>
        <dbReference type="Proteomes" id="UP000653797"/>
    </source>
</evidence>
<name>A0A927B8S6_9BACT</name>
<organism evidence="1 2">
    <name type="scientific">Spirosoma validum</name>
    <dbReference type="NCBI Taxonomy" id="2771355"/>
    <lineage>
        <taxon>Bacteria</taxon>
        <taxon>Pseudomonadati</taxon>
        <taxon>Bacteroidota</taxon>
        <taxon>Cytophagia</taxon>
        <taxon>Cytophagales</taxon>
        <taxon>Cytophagaceae</taxon>
        <taxon>Spirosoma</taxon>
    </lineage>
</organism>